<evidence type="ECO:0000256" key="1">
    <source>
        <dbReference type="SAM" id="MobiDB-lite"/>
    </source>
</evidence>
<keyword evidence="3" id="KW-1185">Reference proteome</keyword>
<proteinExistence type="predicted"/>
<comment type="caution">
    <text evidence="2">The sequence shown here is derived from an EMBL/GenBank/DDBJ whole genome shotgun (WGS) entry which is preliminary data.</text>
</comment>
<accession>A0AAX6F9X4</accession>
<feature type="region of interest" description="Disordered" evidence="1">
    <location>
        <begin position="1"/>
        <end position="58"/>
    </location>
</feature>
<evidence type="ECO:0000313" key="2">
    <source>
        <dbReference type="EMBL" id="KAJ6813156.1"/>
    </source>
</evidence>
<organism evidence="2 3">
    <name type="scientific">Iris pallida</name>
    <name type="common">Sweet iris</name>
    <dbReference type="NCBI Taxonomy" id="29817"/>
    <lineage>
        <taxon>Eukaryota</taxon>
        <taxon>Viridiplantae</taxon>
        <taxon>Streptophyta</taxon>
        <taxon>Embryophyta</taxon>
        <taxon>Tracheophyta</taxon>
        <taxon>Spermatophyta</taxon>
        <taxon>Magnoliopsida</taxon>
        <taxon>Liliopsida</taxon>
        <taxon>Asparagales</taxon>
        <taxon>Iridaceae</taxon>
        <taxon>Iridoideae</taxon>
        <taxon>Irideae</taxon>
        <taxon>Iris</taxon>
    </lineage>
</organism>
<sequence>MPLSPSTSRLLPRHTSRIPIRLTLSRSPSRRGPASSRSTPLAADPVAKTSRNSRRHVKYGTEAPSTLSSFLVRCRACETSAVVNPHRAGLSGRVRRAPLAGSAADVPQTCASAPLLVGAPPSGEPCSADRLRRACPSAGLLLSAGLNRGRSPSFLATTLHAVFAHRRSRPLLHRSISPTLSFSPLWLFHDRTSKLSAASSSEG</sequence>
<dbReference type="Proteomes" id="UP001140949">
    <property type="component" value="Unassembled WGS sequence"/>
</dbReference>
<name>A0AAX6F9X4_IRIPA</name>
<protein>
    <submittedName>
        <fullName evidence="2">Uncharacterized protein</fullName>
    </submittedName>
</protein>
<reference evidence="2" key="2">
    <citation type="submission" date="2023-04" db="EMBL/GenBank/DDBJ databases">
        <authorList>
            <person name="Bruccoleri R.E."/>
            <person name="Oakeley E.J."/>
            <person name="Faust A.-M."/>
            <person name="Dessus-Babus S."/>
            <person name="Altorfer M."/>
            <person name="Burckhardt D."/>
            <person name="Oertli M."/>
            <person name="Naumann U."/>
            <person name="Petersen F."/>
            <person name="Wong J."/>
        </authorList>
    </citation>
    <scope>NUCLEOTIDE SEQUENCE</scope>
    <source>
        <strain evidence="2">GSM-AAB239-AS_SAM_17_03QT</strain>
        <tissue evidence="2">Leaf</tissue>
    </source>
</reference>
<evidence type="ECO:0000313" key="3">
    <source>
        <dbReference type="Proteomes" id="UP001140949"/>
    </source>
</evidence>
<feature type="compositionally biased region" description="Low complexity" evidence="1">
    <location>
        <begin position="25"/>
        <end position="38"/>
    </location>
</feature>
<reference evidence="2" key="1">
    <citation type="journal article" date="2023" name="GigaByte">
        <title>Genome assembly of the bearded iris, Iris pallida Lam.</title>
        <authorList>
            <person name="Bruccoleri R.E."/>
            <person name="Oakeley E.J."/>
            <person name="Faust A.M.E."/>
            <person name="Altorfer M."/>
            <person name="Dessus-Babus S."/>
            <person name="Burckhardt D."/>
            <person name="Oertli M."/>
            <person name="Naumann U."/>
            <person name="Petersen F."/>
            <person name="Wong J."/>
        </authorList>
    </citation>
    <scope>NUCLEOTIDE SEQUENCE</scope>
    <source>
        <strain evidence="2">GSM-AAB239-AS_SAM_17_03QT</strain>
    </source>
</reference>
<dbReference type="AlphaFoldDB" id="A0AAX6F9X4"/>
<dbReference type="EMBL" id="JANAVB010030814">
    <property type="protein sequence ID" value="KAJ6813156.1"/>
    <property type="molecule type" value="Genomic_DNA"/>
</dbReference>
<gene>
    <name evidence="2" type="ORF">M6B38_147425</name>
</gene>